<dbReference type="Proteomes" id="UP000254424">
    <property type="component" value="Unassembled WGS sequence"/>
</dbReference>
<evidence type="ECO:0000313" key="2">
    <source>
        <dbReference type="EMBL" id="SUV28609.1"/>
    </source>
</evidence>
<dbReference type="GeneID" id="93070501"/>
<evidence type="ECO:0000259" key="1">
    <source>
        <dbReference type="PROSITE" id="PS50213"/>
    </source>
</evidence>
<dbReference type="AlphaFoldDB" id="A0A380YIC5"/>
<accession>A0A380YIC5</accession>
<proteinExistence type="predicted"/>
<dbReference type="Pfam" id="PF02469">
    <property type="entry name" value="Fasciclin"/>
    <property type="match status" value="1"/>
</dbReference>
<dbReference type="EMBL" id="UFSX01000001">
    <property type="protein sequence ID" value="SUV28609.1"/>
    <property type="molecule type" value="Genomic_DNA"/>
</dbReference>
<dbReference type="InterPro" id="IPR036378">
    <property type="entry name" value="FAS1_dom_sf"/>
</dbReference>
<organism evidence="2 3">
    <name type="scientific">Bacteroides eggerthii</name>
    <dbReference type="NCBI Taxonomy" id="28111"/>
    <lineage>
        <taxon>Bacteria</taxon>
        <taxon>Pseudomonadati</taxon>
        <taxon>Bacteroidota</taxon>
        <taxon>Bacteroidia</taxon>
        <taxon>Bacteroidales</taxon>
        <taxon>Bacteroidaceae</taxon>
        <taxon>Bacteroides</taxon>
    </lineage>
</organism>
<protein>
    <submittedName>
        <fullName evidence="2">Fasciclin domain</fullName>
    </submittedName>
</protein>
<evidence type="ECO:0000313" key="3">
    <source>
        <dbReference type="Proteomes" id="UP000254424"/>
    </source>
</evidence>
<dbReference type="RefSeq" id="WP_167319252.1">
    <property type="nucleotide sequence ID" value="NZ_CABKNQ010000019.1"/>
</dbReference>
<dbReference type="Gene3D" id="2.30.180.10">
    <property type="entry name" value="FAS1 domain"/>
    <property type="match status" value="1"/>
</dbReference>
<gene>
    <name evidence="2" type="ORF">NCTC11155_00560</name>
</gene>
<dbReference type="STRING" id="483216.BACEGG_01415"/>
<name>A0A380YIC5_9BACE</name>
<feature type="domain" description="FAS1" evidence="1">
    <location>
        <begin position="44"/>
        <end position="194"/>
    </location>
</feature>
<sequence length="207" mass="23838">MNKLYKIIGVSFITCLCLLFNGCELQTSAEWDDSVYTRLDKTKNAYEWILSVENDKPGTFKDLISILDKTELDTLYSNPVTRTIFAPNDDAIKDFLNATSNKNYKWKTIEDVPVSILEKMLKTHVIYGEKYLSTSPEVTEDNKDLIVKTMNHTALSIYRLADFRFRYVGEFTVTVRNSNFEPTNGALHIIDVLAVKDAMRFDDNFMN</sequence>
<dbReference type="SUPFAM" id="SSF82153">
    <property type="entry name" value="FAS1 domain"/>
    <property type="match status" value="1"/>
</dbReference>
<dbReference type="PROSITE" id="PS50213">
    <property type="entry name" value="FAS1"/>
    <property type="match status" value="1"/>
</dbReference>
<dbReference type="InterPro" id="IPR000782">
    <property type="entry name" value="FAS1_domain"/>
</dbReference>
<reference evidence="2 3" key="1">
    <citation type="submission" date="2018-06" db="EMBL/GenBank/DDBJ databases">
        <authorList>
            <consortium name="Pathogen Informatics"/>
            <person name="Doyle S."/>
        </authorList>
    </citation>
    <scope>NUCLEOTIDE SEQUENCE [LARGE SCALE GENOMIC DNA]</scope>
    <source>
        <strain evidence="2 3">NCTC11155</strain>
    </source>
</reference>